<dbReference type="OrthoDB" id="3784821at2759"/>
<dbReference type="Proteomes" id="UP000654913">
    <property type="component" value="Chromosome 2"/>
</dbReference>
<organism evidence="3 4">
    <name type="scientific">Aspergillus puulaauensis</name>
    <dbReference type="NCBI Taxonomy" id="1220207"/>
    <lineage>
        <taxon>Eukaryota</taxon>
        <taxon>Fungi</taxon>
        <taxon>Dikarya</taxon>
        <taxon>Ascomycota</taxon>
        <taxon>Pezizomycotina</taxon>
        <taxon>Eurotiomycetes</taxon>
        <taxon>Eurotiomycetidae</taxon>
        <taxon>Eurotiales</taxon>
        <taxon>Aspergillaceae</taxon>
        <taxon>Aspergillus</taxon>
    </lineage>
</organism>
<keyword evidence="4" id="KW-1185">Reference proteome</keyword>
<accession>A0A7R7XGH7</accession>
<protein>
    <submittedName>
        <fullName evidence="3">Uncharacterized protein</fullName>
    </submittedName>
</protein>
<dbReference type="GeneID" id="64971010"/>
<keyword evidence="2" id="KW-1133">Transmembrane helix</keyword>
<feature type="compositionally biased region" description="Polar residues" evidence="1">
    <location>
        <begin position="1"/>
        <end position="13"/>
    </location>
</feature>
<dbReference type="KEGG" id="apuu:APUU_21437A"/>
<evidence type="ECO:0000313" key="3">
    <source>
        <dbReference type="EMBL" id="BCS21005.1"/>
    </source>
</evidence>
<evidence type="ECO:0000256" key="2">
    <source>
        <dbReference type="SAM" id="Phobius"/>
    </source>
</evidence>
<keyword evidence="2" id="KW-0812">Transmembrane</keyword>
<evidence type="ECO:0000313" key="4">
    <source>
        <dbReference type="Proteomes" id="UP000654913"/>
    </source>
</evidence>
<feature type="region of interest" description="Disordered" evidence="1">
    <location>
        <begin position="1"/>
        <end position="39"/>
    </location>
</feature>
<reference evidence="3" key="2">
    <citation type="submission" date="2021-02" db="EMBL/GenBank/DDBJ databases">
        <title>Aspergillus puulaauensis MK2 genome sequence.</title>
        <authorList>
            <person name="Futagami T."/>
            <person name="Mori K."/>
            <person name="Kadooka C."/>
            <person name="Tanaka T."/>
        </authorList>
    </citation>
    <scope>NUCLEOTIDE SEQUENCE</scope>
    <source>
        <strain evidence="3">MK2</strain>
    </source>
</reference>
<name>A0A7R7XGH7_9EURO</name>
<dbReference type="AlphaFoldDB" id="A0A7R7XGH7"/>
<dbReference type="EMBL" id="AP024444">
    <property type="protein sequence ID" value="BCS21005.1"/>
    <property type="molecule type" value="Genomic_DNA"/>
</dbReference>
<gene>
    <name evidence="3" type="ORF">APUU_21437A</name>
</gene>
<proteinExistence type="predicted"/>
<feature type="transmembrane region" description="Helical" evidence="2">
    <location>
        <begin position="53"/>
        <end position="71"/>
    </location>
</feature>
<dbReference type="RefSeq" id="XP_041553199.1">
    <property type="nucleotide sequence ID" value="XM_041700189.1"/>
</dbReference>
<evidence type="ECO:0000256" key="1">
    <source>
        <dbReference type="SAM" id="MobiDB-lite"/>
    </source>
</evidence>
<keyword evidence="2" id="KW-0472">Membrane</keyword>
<reference evidence="3" key="1">
    <citation type="submission" date="2021-01" db="EMBL/GenBank/DDBJ databases">
        <authorList>
            <consortium name="Aspergillus puulaauensis MK2 genome sequencing consortium"/>
            <person name="Kazuki M."/>
            <person name="Futagami T."/>
        </authorList>
    </citation>
    <scope>NUCLEOTIDE SEQUENCE</scope>
    <source>
        <strain evidence="3">MK2</strain>
    </source>
</reference>
<sequence>MSSQQPPRNTNPNLKPRVVMDPHLQSGAGAPRRPLPVQDIRQTKEYKAASRRWISTIVALPVLMYTSWVLYERTYGNQQPKRLSDLPPPNSEETK</sequence>